<keyword evidence="1" id="KW-0597">Phosphoprotein</keyword>
<dbReference type="Proteomes" id="UP000295341">
    <property type="component" value="Unassembled WGS sequence"/>
</dbReference>
<dbReference type="Gene3D" id="2.40.50.140">
    <property type="entry name" value="Nucleic acid-binding proteins"/>
    <property type="match status" value="1"/>
</dbReference>
<keyword evidence="2" id="KW-1133">Transmembrane helix</keyword>
<dbReference type="OrthoDB" id="72963at2"/>
<dbReference type="SUPFAM" id="SSF50249">
    <property type="entry name" value="Nucleic acid-binding proteins"/>
    <property type="match status" value="1"/>
</dbReference>
<dbReference type="GO" id="GO:0043488">
    <property type="term" value="P:regulation of mRNA stability"/>
    <property type="evidence" value="ECO:0007669"/>
    <property type="project" value="TreeGrafter"/>
</dbReference>
<dbReference type="PROSITE" id="PS51857">
    <property type="entry name" value="CSD_2"/>
    <property type="match status" value="1"/>
</dbReference>
<dbReference type="CDD" id="cd04458">
    <property type="entry name" value="CSP_CDS"/>
    <property type="match status" value="1"/>
</dbReference>
<comment type="caution">
    <text evidence="4">The sequence shown here is derived from an EMBL/GenBank/DDBJ whole genome shotgun (WGS) entry which is preliminary data.</text>
</comment>
<keyword evidence="2" id="KW-0472">Membrane</keyword>
<evidence type="ECO:0000256" key="2">
    <source>
        <dbReference type="SAM" id="Phobius"/>
    </source>
</evidence>
<dbReference type="InterPro" id="IPR052069">
    <property type="entry name" value="Ca-reg_mRNA-binding_domain"/>
</dbReference>
<dbReference type="InterPro" id="IPR002059">
    <property type="entry name" value="CSP_DNA-bd"/>
</dbReference>
<dbReference type="RefSeq" id="WP_133882832.1">
    <property type="nucleotide sequence ID" value="NZ_MWIN01000007.1"/>
</dbReference>
<evidence type="ECO:0000313" key="5">
    <source>
        <dbReference type="Proteomes" id="UP000295341"/>
    </source>
</evidence>
<accession>A0A4R7NZG7</accession>
<protein>
    <submittedName>
        <fullName evidence="4">Uncharacterized membrane protein YsdA (DUF1294 family)</fullName>
    </submittedName>
</protein>
<keyword evidence="5" id="KW-1185">Reference proteome</keyword>
<feature type="domain" description="CSD" evidence="3">
    <location>
        <begin position="2"/>
        <end position="66"/>
    </location>
</feature>
<dbReference type="PANTHER" id="PTHR12962:SF1">
    <property type="entry name" value="COLD SHOCK DOMAIN-CONTAINING PROTEIN CG9705"/>
    <property type="match status" value="1"/>
</dbReference>
<evidence type="ECO:0000256" key="1">
    <source>
        <dbReference type="ARBA" id="ARBA00022553"/>
    </source>
</evidence>
<name>A0A4R7NZG7_9GAMM</name>
<dbReference type="GO" id="GO:0003730">
    <property type="term" value="F:mRNA 3'-UTR binding"/>
    <property type="evidence" value="ECO:0007669"/>
    <property type="project" value="TreeGrafter"/>
</dbReference>
<dbReference type="PANTHER" id="PTHR12962">
    <property type="entry name" value="CALCIUM-REGULATED HEAT STABLE PROTEIN CRHSP-24-RELATED"/>
    <property type="match status" value="1"/>
</dbReference>
<feature type="transmembrane region" description="Helical" evidence="2">
    <location>
        <begin position="108"/>
        <end position="127"/>
    </location>
</feature>
<feature type="transmembrane region" description="Helical" evidence="2">
    <location>
        <begin position="172"/>
        <end position="191"/>
    </location>
</feature>
<dbReference type="EMBL" id="SOBT01000010">
    <property type="protein sequence ID" value="TDU26647.1"/>
    <property type="molecule type" value="Genomic_DNA"/>
</dbReference>
<dbReference type="InterPro" id="IPR010718">
    <property type="entry name" value="DUF1294"/>
</dbReference>
<feature type="transmembrane region" description="Helical" evidence="2">
    <location>
        <begin position="85"/>
        <end position="102"/>
    </location>
</feature>
<gene>
    <name evidence="4" type="ORF">DFR24_3676</name>
</gene>
<evidence type="ECO:0000313" key="4">
    <source>
        <dbReference type="EMBL" id="TDU26647.1"/>
    </source>
</evidence>
<dbReference type="InterPro" id="IPR012340">
    <property type="entry name" value="NA-bd_OB-fold"/>
</dbReference>
<dbReference type="GO" id="GO:0005829">
    <property type="term" value="C:cytosol"/>
    <property type="evidence" value="ECO:0007669"/>
    <property type="project" value="UniProtKB-ARBA"/>
</dbReference>
<dbReference type="AlphaFoldDB" id="A0A4R7NZG7"/>
<evidence type="ECO:0000259" key="3">
    <source>
        <dbReference type="PROSITE" id="PS51857"/>
    </source>
</evidence>
<organism evidence="4 5">
    <name type="scientific">Panacagrimonas perspica</name>
    <dbReference type="NCBI Taxonomy" id="381431"/>
    <lineage>
        <taxon>Bacteria</taxon>
        <taxon>Pseudomonadati</taxon>
        <taxon>Pseudomonadota</taxon>
        <taxon>Gammaproteobacteria</taxon>
        <taxon>Nevskiales</taxon>
        <taxon>Nevskiaceae</taxon>
        <taxon>Panacagrimonas</taxon>
    </lineage>
</organism>
<dbReference type="Pfam" id="PF00313">
    <property type="entry name" value="CSD"/>
    <property type="match status" value="1"/>
</dbReference>
<sequence>MRYQGTVAEWNAAKGFGFITRKGDGERVFVHVSACPRSRAPQLGTVWNFEIARDNRGRPHAVRLEPKHAVAREARITTGPLGTKWRCMVSGFFFASVAAACATGTSSWFVLVAYLGLSMISFFAYGWDKMLATRKKWRTAENTLHVLDLIGGWPGGYVGQSHFRHKWQKGSFVATFWITVAINVSAFGWSLHSGAALLDIL</sequence>
<reference evidence="4 5" key="1">
    <citation type="submission" date="2019-03" db="EMBL/GenBank/DDBJ databases">
        <title>Genomic Encyclopedia of Type Strains, Phase IV (KMG-IV): sequencing the most valuable type-strain genomes for metagenomic binning, comparative biology and taxonomic classification.</title>
        <authorList>
            <person name="Goeker M."/>
        </authorList>
    </citation>
    <scope>NUCLEOTIDE SEQUENCE [LARGE SCALE GENOMIC DNA]</scope>
    <source>
        <strain evidence="4 5">DSM 26377</strain>
    </source>
</reference>
<dbReference type="SMART" id="SM00357">
    <property type="entry name" value="CSP"/>
    <property type="match status" value="1"/>
</dbReference>
<proteinExistence type="predicted"/>
<dbReference type="InterPro" id="IPR011129">
    <property type="entry name" value="CSD"/>
</dbReference>
<keyword evidence="2" id="KW-0812">Transmembrane</keyword>
<dbReference type="Pfam" id="PF06961">
    <property type="entry name" value="DUF1294"/>
    <property type="match status" value="1"/>
</dbReference>